<protein>
    <recommendedName>
        <fullName evidence="5">Lipoprotein</fullName>
    </recommendedName>
</protein>
<keyword evidence="4" id="KW-1185">Reference proteome</keyword>
<organism evidence="3 4">
    <name type="scientific">Hymenobacter polaris</name>
    <dbReference type="NCBI Taxonomy" id="2682546"/>
    <lineage>
        <taxon>Bacteria</taxon>
        <taxon>Pseudomonadati</taxon>
        <taxon>Bacteroidota</taxon>
        <taxon>Cytophagia</taxon>
        <taxon>Cytophagales</taxon>
        <taxon>Hymenobacteraceae</taxon>
        <taxon>Hymenobacter</taxon>
    </lineage>
</organism>
<evidence type="ECO:0000256" key="2">
    <source>
        <dbReference type="SAM" id="SignalP"/>
    </source>
</evidence>
<feature type="chain" id="PRO_5030786775" description="Lipoprotein" evidence="2">
    <location>
        <begin position="24"/>
        <end position="53"/>
    </location>
</feature>
<dbReference type="EMBL" id="JABBGH010000001">
    <property type="protein sequence ID" value="NML65043.1"/>
    <property type="molecule type" value="Genomic_DNA"/>
</dbReference>
<feature type="compositionally biased region" description="Low complexity" evidence="1">
    <location>
        <begin position="38"/>
        <end position="53"/>
    </location>
</feature>
<evidence type="ECO:0000313" key="4">
    <source>
        <dbReference type="Proteomes" id="UP000559626"/>
    </source>
</evidence>
<keyword evidence="2" id="KW-0732">Signal</keyword>
<evidence type="ECO:0000313" key="3">
    <source>
        <dbReference type="EMBL" id="NML65043.1"/>
    </source>
</evidence>
<gene>
    <name evidence="3" type="ORF">HHL22_07475</name>
</gene>
<evidence type="ECO:0008006" key="5">
    <source>
        <dbReference type="Google" id="ProtNLM"/>
    </source>
</evidence>
<feature type="region of interest" description="Disordered" evidence="1">
    <location>
        <begin position="29"/>
        <end position="53"/>
    </location>
</feature>
<dbReference type="RefSeq" id="WP_169530302.1">
    <property type="nucleotide sequence ID" value="NZ_JABBGH010000001.1"/>
</dbReference>
<dbReference type="AlphaFoldDB" id="A0A7Y0ACW6"/>
<name>A0A7Y0ACW6_9BACT</name>
<sequence length="53" mass="5553">MQALLPYARLAALAALTSLSLTSCFDHDKKCDPKPKCPSKTTTTTTPSAGGDK</sequence>
<evidence type="ECO:0000256" key="1">
    <source>
        <dbReference type="SAM" id="MobiDB-lite"/>
    </source>
</evidence>
<reference evidence="3 4" key="1">
    <citation type="submission" date="2020-04" db="EMBL/GenBank/DDBJ databases">
        <title>Hymenobacter polaris sp. nov., isolated from Arctic soil.</title>
        <authorList>
            <person name="Dahal R.H."/>
        </authorList>
    </citation>
    <scope>NUCLEOTIDE SEQUENCE [LARGE SCALE GENOMIC DNA]</scope>
    <source>
        <strain evidence="3 4">RP-2-7</strain>
    </source>
</reference>
<comment type="caution">
    <text evidence="3">The sequence shown here is derived from an EMBL/GenBank/DDBJ whole genome shotgun (WGS) entry which is preliminary data.</text>
</comment>
<feature type="signal peptide" evidence="2">
    <location>
        <begin position="1"/>
        <end position="23"/>
    </location>
</feature>
<proteinExistence type="predicted"/>
<dbReference type="Proteomes" id="UP000559626">
    <property type="component" value="Unassembled WGS sequence"/>
</dbReference>
<accession>A0A7Y0ACW6</accession>